<accession>A0A183T1J5</accession>
<evidence type="ECO:0000313" key="4">
    <source>
        <dbReference type="WBParaSite" id="SSLN_0001074601-mRNA-1"/>
    </source>
</evidence>
<dbReference type="AlphaFoldDB" id="A0A183T1J5"/>
<dbReference type="PANTHER" id="PTHR38681">
    <property type="entry name" value="RETROVIRUS-RELATED POL POLYPROTEIN FROM TRANSPOSON 412-LIKE PROTEIN-RELATED"/>
    <property type="match status" value="1"/>
</dbReference>
<dbReference type="WBParaSite" id="SSLN_0001074601-mRNA-1">
    <property type="protein sequence ID" value="SSLN_0001074601-mRNA-1"/>
    <property type="gene ID" value="SSLN_0001074601"/>
</dbReference>
<gene>
    <name evidence="2" type="ORF">SSLN_LOCUS10343</name>
</gene>
<feature type="compositionally biased region" description="Low complexity" evidence="1">
    <location>
        <begin position="161"/>
        <end position="194"/>
    </location>
</feature>
<dbReference type="Proteomes" id="UP000275846">
    <property type="component" value="Unassembled WGS sequence"/>
</dbReference>
<dbReference type="GO" id="GO:0003676">
    <property type="term" value="F:nucleic acid binding"/>
    <property type="evidence" value="ECO:0007669"/>
    <property type="project" value="InterPro"/>
</dbReference>
<evidence type="ECO:0000313" key="2">
    <source>
        <dbReference type="EMBL" id="VDL96728.1"/>
    </source>
</evidence>
<protein>
    <submittedName>
        <fullName evidence="2 4">Uncharacterized protein</fullName>
    </submittedName>
</protein>
<feature type="region of interest" description="Disordered" evidence="1">
    <location>
        <begin position="129"/>
        <end position="204"/>
    </location>
</feature>
<dbReference type="EMBL" id="UYSU01035812">
    <property type="protein sequence ID" value="VDL96728.1"/>
    <property type="molecule type" value="Genomic_DNA"/>
</dbReference>
<evidence type="ECO:0000256" key="1">
    <source>
        <dbReference type="SAM" id="MobiDB-lite"/>
    </source>
</evidence>
<evidence type="ECO:0000313" key="3">
    <source>
        <dbReference type="Proteomes" id="UP000275846"/>
    </source>
</evidence>
<proteinExistence type="predicted"/>
<name>A0A183T1J5_SCHSO</name>
<sequence length="234" mass="26104">MVERFRRQLKAPIRVADNPENWTDHLSLVLLGINSALKSDLDCSTAELVFGVTIRLPGEMISPSPCGVVENPTNLLHRLRQFMRTLSPVPCDRVRWPLEPPDDDQFRVVSRETKTFRIRSENREEVLSVDRLKAAVPDTPPDEPYGSLPSGPPPPLPSTPPSRILPLPLSLHPPTASSSSPTSSTHAASHTHSSPVPPVYTTRSGRKLHFPDRFVTHVFSHKSCLQRRYTPPLV</sequence>
<feature type="compositionally biased region" description="Pro residues" evidence="1">
    <location>
        <begin position="150"/>
        <end position="160"/>
    </location>
</feature>
<dbReference type="InterPro" id="IPR036397">
    <property type="entry name" value="RNaseH_sf"/>
</dbReference>
<dbReference type="Gene3D" id="3.30.420.10">
    <property type="entry name" value="Ribonuclease H-like superfamily/Ribonuclease H"/>
    <property type="match status" value="1"/>
</dbReference>
<keyword evidence="3" id="KW-1185">Reference proteome</keyword>
<dbReference type="OrthoDB" id="6224572at2759"/>
<dbReference type="STRING" id="70667.A0A183T1J5"/>
<dbReference type="PANTHER" id="PTHR38681:SF1">
    <property type="entry name" value="RETROVIRUS-RELATED POL POLYPROTEIN FROM TRANSPOSON 412-LIKE PROTEIN"/>
    <property type="match status" value="1"/>
</dbReference>
<reference evidence="4" key="1">
    <citation type="submission" date="2016-06" db="UniProtKB">
        <authorList>
            <consortium name="WormBaseParasite"/>
        </authorList>
    </citation>
    <scope>IDENTIFICATION</scope>
</reference>
<reference evidence="2 3" key="2">
    <citation type="submission" date="2018-11" db="EMBL/GenBank/DDBJ databases">
        <authorList>
            <consortium name="Pathogen Informatics"/>
        </authorList>
    </citation>
    <scope>NUCLEOTIDE SEQUENCE [LARGE SCALE GENOMIC DNA]</scope>
    <source>
        <strain evidence="2 3">NST_G2</strain>
    </source>
</reference>
<organism evidence="4">
    <name type="scientific">Schistocephalus solidus</name>
    <name type="common">Tapeworm</name>
    <dbReference type="NCBI Taxonomy" id="70667"/>
    <lineage>
        <taxon>Eukaryota</taxon>
        <taxon>Metazoa</taxon>
        <taxon>Spiralia</taxon>
        <taxon>Lophotrochozoa</taxon>
        <taxon>Platyhelminthes</taxon>
        <taxon>Cestoda</taxon>
        <taxon>Eucestoda</taxon>
        <taxon>Diphyllobothriidea</taxon>
        <taxon>Diphyllobothriidae</taxon>
        <taxon>Schistocephalus</taxon>
    </lineage>
</organism>